<reference evidence="2 4" key="1">
    <citation type="submission" date="2015-02" db="EMBL/GenBank/DDBJ databases">
        <authorList>
            <person name="Chooi Y.-H."/>
        </authorList>
    </citation>
    <scope>NUCLEOTIDE SEQUENCE [LARGE SCALE GENOMIC DNA]</scope>
    <source>
        <strain evidence="2">E3</strain>
    </source>
</reference>
<feature type="signal peptide" evidence="1">
    <location>
        <begin position="1"/>
        <end position="17"/>
    </location>
</feature>
<dbReference type="OrthoDB" id="4507898at2759"/>
<name>A0A0G4J8T4_PLABS</name>
<accession>A0A0G4J8T4</accession>
<protein>
    <submittedName>
        <fullName evidence="2">Uncharacterized protein</fullName>
    </submittedName>
</protein>
<keyword evidence="3" id="KW-0496">Mitochondrion</keyword>
<evidence type="ECO:0000313" key="4">
    <source>
        <dbReference type="Proteomes" id="UP000039324"/>
    </source>
</evidence>
<dbReference type="Proteomes" id="UP000039324">
    <property type="component" value="Unassembled WGS sequence"/>
</dbReference>
<gene>
    <name evidence="2" type="ORF">PBRA_003268</name>
    <name evidence="3" type="ORF">PLBR_LOCUS6844</name>
</gene>
<feature type="chain" id="PRO_5035990875" evidence="1">
    <location>
        <begin position="18"/>
        <end position="165"/>
    </location>
</feature>
<organism evidence="2 4">
    <name type="scientific">Plasmodiophora brassicae</name>
    <name type="common">Clubroot disease agent</name>
    <dbReference type="NCBI Taxonomy" id="37360"/>
    <lineage>
        <taxon>Eukaryota</taxon>
        <taxon>Sar</taxon>
        <taxon>Rhizaria</taxon>
        <taxon>Endomyxa</taxon>
        <taxon>Phytomyxea</taxon>
        <taxon>Plasmodiophorida</taxon>
        <taxon>Plasmodiophoridae</taxon>
        <taxon>Plasmodiophora</taxon>
    </lineage>
</organism>
<keyword evidence="1" id="KW-0732">Signal</keyword>
<sequence length="165" mass="18391">MITKIVVVAVAWALATASGSGTLETMNQRVDIRGIDKVELLHALWQNRKPALYFYGSGAPAPAFDHAKAGGAVLRHIDYFEGRCIKTDLSGNTANAWFYDHDTGPGTFQRIVQELRQSSSADASWYDHDTGSGTSQHIVQELRQSSSDRKPAVCLPWGCLYWWFW</sequence>
<keyword evidence="4" id="KW-1185">Reference proteome</keyword>
<dbReference type="EMBL" id="CDSF01000155">
    <property type="protein sequence ID" value="CEP03661.1"/>
    <property type="molecule type" value="Genomic_DNA"/>
</dbReference>
<evidence type="ECO:0000313" key="3">
    <source>
        <dbReference type="EMBL" id="SPQ99629.1"/>
    </source>
</evidence>
<evidence type="ECO:0000313" key="5">
    <source>
        <dbReference type="Proteomes" id="UP000290189"/>
    </source>
</evidence>
<proteinExistence type="predicted"/>
<evidence type="ECO:0000256" key="1">
    <source>
        <dbReference type="SAM" id="SignalP"/>
    </source>
</evidence>
<dbReference type="Proteomes" id="UP000290189">
    <property type="component" value="Unassembled WGS sequence"/>
</dbReference>
<geneLocation type="mitochondrion" evidence="3"/>
<reference evidence="3 5" key="2">
    <citation type="submission" date="2018-03" db="EMBL/GenBank/DDBJ databases">
        <authorList>
            <person name="Fogelqvist J."/>
        </authorList>
    </citation>
    <scope>NUCLEOTIDE SEQUENCE [LARGE SCALE GENOMIC DNA]</scope>
</reference>
<evidence type="ECO:0000313" key="2">
    <source>
        <dbReference type="EMBL" id="CEP03661.1"/>
    </source>
</evidence>
<dbReference type="AlphaFoldDB" id="A0A0G4J8T4"/>
<dbReference type="EMBL" id="OVEO01000012">
    <property type="protein sequence ID" value="SPQ99629.1"/>
    <property type="molecule type" value="Genomic_DNA"/>
</dbReference>